<evidence type="ECO:0000313" key="10">
    <source>
        <dbReference type="Proteomes" id="UP000282582"/>
    </source>
</evidence>
<dbReference type="SMART" id="SM00054">
    <property type="entry name" value="EFh"/>
    <property type="match status" value="2"/>
</dbReference>
<evidence type="ECO:0000256" key="2">
    <source>
        <dbReference type="SAM" id="Coils"/>
    </source>
</evidence>
<dbReference type="Proteomes" id="UP000282582">
    <property type="component" value="Unassembled WGS sequence"/>
</dbReference>
<dbReference type="Gene3D" id="1.10.238.10">
    <property type="entry name" value="EF-hand"/>
    <property type="match status" value="1"/>
</dbReference>
<dbReference type="EMBL" id="QWIL01000032">
    <property type="protein sequence ID" value="RMY25498.1"/>
    <property type="molecule type" value="Genomic_DNA"/>
</dbReference>
<dbReference type="PANTHER" id="PTHR38790:SF9">
    <property type="entry name" value="F-BOX DOMAIN-CONTAINING PROTEIN"/>
    <property type="match status" value="1"/>
</dbReference>
<feature type="domain" description="EF-hand" evidence="4">
    <location>
        <begin position="1258"/>
        <end position="1293"/>
    </location>
</feature>
<evidence type="ECO:0000313" key="8">
    <source>
        <dbReference type="Proteomes" id="UP000271337"/>
    </source>
</evidence>
<name>A0A3M6Z6Y7_HORWE</name>
<evidence type="ECO:0000313" key="7">
    <source>
        <dbReference type="EMBL" id="RMY41708.1"/>
    </source>
</evidence>
<feature type="compositionally biased region" description="Polar residues" evidence="3">
    <location>
        <begin position="1645"/>
        <end position="1656"/>
    </location>
</feature>
<dbReference type="EMBL" id="QWIM01000020">
    <property type="protein sequence ID" value="RMY41708.1"/>
    <property type="molecule type" value="Genomic_DNA"/>
</dbReference>
<feature type="region of interest" description="Disordered" evidence="3">
    <location>
        <begin position="1418"/>
        <end position="1450"/>
    </location>
</feature>
<dbReference type="SUPFAM" id="SSF47473">
    <property type="entry name" value="EF-hand"/>
    <property type="match status" value="1"/>
</dbReference>
<feature type="compositionally biased region" description="Polar residues" evidence="3">
    <location>
        <begin position="1420"/>
        <end position="1430"/>
    </location>
</feature>
<feature type="compositionally biased region" description="Basic and acidic residues" evidence="3">
    <location>
        <begin position="1343"/>
        <end position="1361"/>
    </location>
</feature>
<proteinExistence type="predicted"/>
<dbReference type="OrthoDB" id="2122982at2759"/>
<comment type="caution">
    <text evidence="5">The sequence shown here is derived from an EMBL/GenBank/DDBJ whole genome shotgun (WGS) entry which is preliminary data.</text>
</comment>
<feature type="domain" description="EF-hand" evidence="4">
    <location>
        <begin position="1222"/>
        <end position="1257"/>
    </location>
</feature>
<dbReference type="PANTHER" id="PTHR38790">
    <property type="entry name" value="2EXR DOMAIN-CONTAINING PROTEIN-RELATED"/>
    <property type="match status" value="1"/>
</dbReference>
<evidence type="ECO:0000256" key="3">
    <source>
        <dbReference type="SAM" id="MobiDB-lite"/>
    </source>
</evidence>
<feature type="region of interest" description="Disordered" evidence="3">
    <location>
        <begin position="1325"/>
        <end position="1379"/>
    </location>
</feature>
<organism evidence="5 10">
    <name type="scientific">Hortaea werneckii</name>
    <name type="common">Black yeast</name>
    <name type="synonym">Cladosporium werneckii</name>
    <dbReference type="NCBI Taxonomy" id="91943"/>
    <lineage>
        <taxon>Eukaryota</taxon>
        <taxon>Fungi</taxon>
        <taxon>Dikarya</taxon>
        <taxon>Ascomycota</taxon>
        <taxon>Pezizomycotina</taxon>
        <taxon>Dothideomycetes</taxon>
        <taxon>Dothideomycetidae</taxon>
        <taxon>Mycosphaerellales</taxon>
        <taxon>Teratosphaeriaceae</taxon>
        <taxon>Hortaea</taxon>
    </lineage>
</organism>
<feature type="compositionally biased region" description="Basic and acidic residues" evidence="3">
    <location>
        <begin position="1434"/>
        <end position="1443"/>
    </location>
</feature>
<reference evidence="8 9" key="1">
    <citation type="journal article" date="2018" name="BMC Genomics">
        <title>Genomic evidence for intraspecific hybridization in a clonal and extremely halotolerant yeast.</title>
        <authorList>
            <person name="Gostincar C."/>
            <person name="Stajich J.E."/>
            <person name="Zupancic J."/>
            <person name="Zalar P."/>
            <person name="Gunde-Cimerman N."/>
        </authorList>
    </citation>
    <scope>NUCLEOTIDE SEQUENCE [LARGE SCALE GENOMIC DNA]</scope>
    <source>
        <strain evidence="7 9">EXF-6651</strain>
        <strain evidence="5 10">EXF-6654</strain>
        <strain evidence="6 8">EXF-6669</strain>
    </source>
</reference>
<dbReference type="GO" id="GO:0005509">
    <property type="term" value="F:calcium ion binding"/>
    <property type="evidence" value="ECO:0007669"/>
    <property type="project" value="InterPro"/>
</dbReference>
<evidence type="ECO:0000313" key="5">
    <source>
        <dbReference type="EMBL" id="RMY11115.1"/>
    </source>
</evidence>
<accession>A0A3M6Z6Y7</accession>
<dbReference type="EMBL" id="QWIK01000187">
    <property type="protein sequence ID" value="RMY11115.1"/>
    <property type="molecule type" value="Genomic_DNA"/>
</dbReference>
<feature type="compositionally biased region" description="Acidic residues" evidence="3">
    <location>
        <begin position="439"/>
        <end position="456"/>
    </location>
</feature>
<evidence type="ECO:0000313" key="6">
    <source>
        <dbReference type="EMBL" id="RMY25498.1"/>
    </source>
</evidence>
<feature type="region of interest" description="Disordered" evidence="3">
    <location>
        <begin position="1591"/>
        <end position="1612"/>
    </location>
</feature>
<dbReference type="Proteomes" id="UP000271337">
    <property type="component" value="Unassembled WGS sequence"/>
</dbReference>
<sequence>MNGPPAIQRLSNELLRLILDQIEPDPDKTVPIDRRQFLSVESFDRPLPSSRGSIKDVGRFRCTCKRFADIGAPLLYTRVAARFSNRGLKKLDQLAEWPHLAKHVKKFSYMVPYFYRSDGGEIRLLLQGTGDARMTFDLSSLKRKAEEQRQIVESEEDVRVLKKAIQSFTSLQFVQLLRVTDEEDSAILSYIRQHEDSRRFVDLEWAPACSHGSRTIGTALLHSNVPWSRFSSPMLSPQSAEFLASHSPRSISTLAARLTCLTLHFDDGTDLDQKMSEMSGLFRTVFTTAENMQAVHLGFPSHRPLNLRLQDVFHNVKWEKLVAFGVQGWKLDAEEIIDMAMRHRDRLKGLRLRDVLLKDGSMWKDVLGTLRDSMYRLEWVSLRRIGYARHFDDLWLAAGAEVPDDPPPGDSDSETSESENDPILGASSFNPGAETGFDSSEEESFTDSELDSDDEHGPEANEMEFPPLNSPDTPASAPWCNCNGRSHMESVEDLGDDGYTVSNTKRKAWEKWVTSGPMEKTKTLAVMRAPKSVWLSLSFIARTNVEMDYIAEMIRREIDNHCCKSFENFTIYAFVYPHDGAPPIENQHGTFIGYETYILDVWSREKKVIEVDLDWQTGLSVYHLDKWMPIHHLIGLIQPQPDHIAGLRVPEGNYHHQLRWWKSNGKTFRLLDLPAEIRETIYKHAFNQQAEPYPTNKARRLGQFSYALKQRNPCLRTFRMNRQVYGEASHVLFLHTCFLVKHYSVMRSLLYNSSQLARIRSLQLALSHYDFFKLFGLDLGDEHESNIPPSRVSYGLRQMTLNHLEMCFEAPSLYCERKWLEGACQKTIVNWIWAAAWPFLRGHPITITGYVKTSQKEAFEAQIADERKKIDRWQRQVRALALGEASMQDYYDWLDEQEGGVWLDGEQSGEVEVKAAADDWPPVYLHVKLPAVLAATGFAAAYGVYLIYNATTTQPDNSALHRSNAVYRPRRDRSELQLETRQSSGLPLSDIRLQYGRRVFRFNLLIRDLPSLQEVRDHLGAINEDEYGSIQDLAVALVIRAFSDTSEPDREHLPIRYQGIPEALQTGTEEGIRSAGPLLYASLPQVDRRLIDKAIEKAVSDLSVIGDEPETDIDRTDLAETEDFEAANGAPHEPSQGIKGLLYYIAEQDAKRKGYQHRDAGVKKRMSQEYRFDEPGIDALYDQFTCTANVPWNADPIGVHAAIDCRAFNKAFTSERWPLRFSPNALYDRMFAFYDQDGNGLVGFEEFVSGMSYLRGPKRFASLRRALEGFDLDGDGLLNREDFLRLFRAKYVVHRQLVAEMVESREAENTVAAMDILRSSQPISSIFSQEEIPPGENRQPRGKRMDDFGDMRPMLETKTILDDNDPWPRDSSQGPRARNIRGAASADRLRHHLSRFEEQLSSPLDETNPSSLFVPANTGHGVTQVPQANMNGGHEARSAHEDSQSGTGDDLDLAFDSDILWQVVEDGFNELLDRMFKSAEDEHNEAKRTSSERKMWRAAIDQAMEEKRAFQEEMQSAALVDPLMATAMNSHPAMKVEKKQNAAEQTGSPRPPFGGEMVATDATSLTRREQEIADRPLEELLASIGYSTVENEEDADASVPPASQDLVGNAAPQDSMPLAQATVTETNDPAIGFDEASSDPMLPQNRPNSSSTQSGEANAPDGPYLVDSQISDGAHESVPSRQRLERLASLDVAEREIEERGGIGRLTFDEIENMAQADSTREIRGLITSWLEWASF</sequence>
<feature type="coiled-coil region" evidence="2">
    <location>
        <begin position="1469"/>
        <end position="1520"/>
    </location>
</feature>
<gene>
    <name evidence="7" type="ORF">D0866_00423</name>
    <name evidence="6" type="ORF">D0867_00692</name>
    <name evidence="5" type="ORF">D0868_03321</name>
</gene>
<feature type="region of interest" description="Disordered" evidence="3">
    <location>
        <begin position="1629"/>
        <end position="1680"/>
    </location>
</feature>
<dbReference type="InterPro" id="IPR011992">
    <property type="entry name" value="EF-hand-dom_pair"/>
</dbReference>
<dbReference type="InterPro" id="IPR002048">
    <property type="entry name" value="EF_hand_dom"/>
</dbReference>
<evidence type="ECO:0000256" key="1">
    <source>
        <dbReference type="ARBA" id="ARBA00022837"/>
    </source>
</evidence>
<feature type="region of interest" description="Disordered" evidence="3">
    <location>
        <begin position="400"/>
        <end position="477"/>
    </location>
</feature>
<dbReference type="CDD" id="cd00051">
    <property type="entry name" value="EFh"/>
    <property type="match status" value="1"/>
</dbReference>
<evidence type="ECO:0000313" key="9">
    <source>
        <dbReference type="Proteomes" id="UP000276864"/>
    </source>
</evidence>
<dbReference type="InterPro" id="IPR018247">
    <property type="entry name" value="EF_Hand_1_Ca_BS"/>
</dbReference>
<keyword evidence="2" id="KW-0175">Coiled coil</keyword>
<dbReference type="PROSITE" id="PS00018">
    <property type="entry name" value="EF_HAND_1"/>
    <property type="match status" value="2"/>
</dbReference>
<dbReference type="Proteomes" id="UP000276864">
    <property type="component" value="Unassembled WGS sequence"/>
</dbReference>
<keyword evidence="1" id="KW-0106">Calcium</keyword>
<protein>
    <recommendedName>
        <fullName evidence="4">EF-hand domain-containing protein</fullName>
    </recommendedName>
</protein>
<dbReference type="PROSITE" id="PS50222">
    <property type="entry name" value="EF_HAND_2"/>
    <property type="match status" value="2"/>
</dbReference>
<evidence type="ECO:0000259" key="4">
    <source>
        <dbReference type="PROSITE" id="PS50222"/>
    </source>
</evidence>
<feature type="compositionally biased region" description="Acidic residues" evidence="3">
    <location>
        <begin position="411"/>
        <end position="420"/>
    </location>
</feature>